<gene>
    <name evidence="4" type="primary">bioY</name>
    <name evidence="4" type="ORF">CAFE_28380</name>
    <name evidence="5" type="ORF">HCR03_12400</name>
</gene>
<feature type="transmembrane region" description="Helical" evidence="3">
    <location>
        <begin position="36"/>
        <end position="55"/>
    </location>
</feature>
<dbReference type="PIRSF" id="PIRSF016661">
    <property type="entry name" value="BioY"/>
    <property type="match status" value="1"/>
</dbReference>
<dbReference type="PANTHER" id="PTHR34295:SF1">
    <property type="entry name" value="BIOTIN TRANSPORTER BIOY"/>
    <property type="match status" value="1"/>
</dbReference>
<keyword evidence="3" id="KW-0812">Transmembrane</keyword>
<reference evidence="5 7" key="2">
    <citation type="submission" date="2020-08" db="EMBL/GenBank/DDBJ databases">
        <title>The isolate Caproiciproducens sp. 7D4C2 produces n-caproate at mildly acidic conditions from hexoses: genome and rBOX comparison with related strains and chain-elongating bacteria.</title>
        <authorList>
            <person name="Esquivel-Elizondo S."/>
            <person name="Bagci C."/>
            <person name="Temovska M."/>
            <person name="Jeon B.S."/>
            <person name="Bessarab I."/>
            <person name="Williams R.B.H."/>
            <person name="Huson D.H."/>
            <person name="Angenent L.T."/>
        </authorList>
    </citation>
    <scope>NUCLEOTIDE SEQUENCE [LARGE SCALE GENOMIC DNA]</scope>
    <source>
        <strain evidence="5 7">7D4C2</strain>
    </source>
</reference>
<dbReference type="Gene3D" id="1.10.1760.20">
    <property type="match status" value="1"/>
</dbReference>
<keyword evidence="3" id="KW-1133">Transmembrane helix</keyword>
<dbReference type="Proteomes" id="UP000469440">
    <property type="component" value="Unassembled WGS sequence"/>
</dbReference>
<comment type="subcellular location">
    <subcellularLocation>
        <location evidence="2">Cell membrane</location>
        <topology evidence="2">Multi-pass membrane protein</topology>
    </subcellularLocation>
</comment>
<feature type="transmembrane region" description="Helical" evidence="3">
    <location>
        <begin position="113"/>
        <end position="134"/>
    </location>
</feature>
<dbReference type="RefSeq" id="WP_066647056.1">
    <property type="nucleotide sequence ID" value="NZ_CP060286.1"/>
</dbReference>
<dbReference type="AlphaFoldDB" id="A0A6N8I1X5"/>
<dbReference type="GO" id="GO:0005886">
    <property type="term" value="C:plasma membrane"/>
    <property type="evidence" value="ECO:0007669"/>
    <property type="project" value="UniProtKB-SubCell"/>
</dbReference>
<evidence type="ECO:0000256" key="1">
    <source>
        <dbReference type="ARBA" id="ARBA00010692"/>
    </source>
</evidence>
<accession>A0A6N8I1X5</accession>
<protein>
    <recommendedName>
        <fullName evidence="2">Biotin transporter</fullName>
    </recommendedName>
</protein>
<evidence type="ECO:0000313" key="7">
    <source>
        <dbReference type="Proteomes" id="UP000515909"/>
    </source>
</evidence>
<feature type="transmembrane region" description="Helical" evidence="3">
    <location>
        <begin position="140"/>
        <end position="165"/>
    </location>
</feature>
<dbReference type="PANTHER" id="PTHR34295">
    <property type="entry name" value="BIOTIN TRANSPORTER BIOY"/>
    <property type="match status" value="1"/>
</dbReference>
<name>A0A6N8I1X5_9FIRM</name>
<keyword evidence="6" id="KW-1185">Reference proteome</keyword>
<evidence type="ECO:0000313" key="6">
    <source>
        <dbReference type="Proteomes" id="UP000469440"/>
    </source>
</evidence>
<sequence>MKKKTTFELTACAMFAALTAVLSQFAVPVGPVPINLATLSVFLAGGILGAAGGLVSQTVYILLGAAGLPVFAEFSGGIGVIAGPTGGYIIGYAAAAWVIGTMVGRFGRGPVSLAVSMAAGSAVCYFLGTAWFMIVTKRALWESLTLCVFPFLIGDALKIAVAAAVSAQLGRVYDRLNRSAGAA</sequence>
<accession>A0A7G8T7E7</accession>
<keyword evidence="2 3" id="KW-0472">Membrane</keyword>
<evidence type="ECO:0000256" key="3">
    <source>
        <dbReference type="SAM" id="Phobius"/>
    </source>
</evidence>
<dbReference type="EMBL" id="CP060286">
    <property type="protein sequence ID" value="QNK39538.1"/>
    <property type="molecule type" value="Genomic_DNA"/>
</dbReference>
<reference evidence="4 6" key="1">
    <citation type="submission" date="2019-09" db="EMBL/GenBank/DDBJ databases">
        <title>Genome sequence of Clostridium sp. EA1.</title>
        <authorList>
            <person name="Poehlein A."/>
            <person name="Bengelsdorf F.R."/>
            <person name="Daniel R."/>
        </authorList>
    </citation>
    <scope>NUCLEOTIDE SEQUENCE [LARGE SCALE GENOMIC DNA]</scope>
    <source>
        <strain evidence="4 6">EA1</strain>
    </source>
</reference>
<organism evidence="4 6">
    <name type="scientific">Caproicibacter fermentans</name>
    <dbReference type="NCBI Taxonomy" id="2576756"/>
    <lineage>
        <taxon>Bacteria</taxon>
        <taxon>Bacillati</taxon>
        <taxon>Bacillota</taxon>
        <taxon>Clostridia</taxon>
        <taxon>Eubacteriales</taxon>
        <taxon>Acutalibacteraceae</taxon>
        <taxon>Caproicibacter</taxon>
    </lineage>
</organism>
<comment type="similarity">
    <text evidence="1 2">Belongs to the BioY family.</text>
</comment>
<dbReference type="InterPro" id="IPR003784">
    <property type="entry name" value="BioY"/>
</dbReference>
<dbReference type="GO" id="GO:0015225">
    <property type="term" value="F:biotin transmembrane transporter activity"/>
    <property type="evidence" value="ECO:0007669"/>
    <property type="project" value="UniProtKB-UniRule"/>
</dbReference>
<keyword evidence="2" id="KW-1003">Cell membrane</keyword>
<dbReference type="OrthoDB" id="9803495at2"/>
<proteinExistence type="inferred from homology"/>
<dbReference type="KEGG" id="cfem:HCR03_12400"/>
<keyword evidence="2" id="KW-0813">Transport</keyword>
<dbReference type="Pfam" id="PF02632">
    <property type="entry name" value="BioY"/>
    <property type="match status" value="1"/>
</dbReference>
<evidence type="ECO:0000313" key="4">
    <source>
        <dbReference type="EMBL" id="MVB12106.1"/>
    </source>
</evidence>
<evidence type="ECO:0000313" key="5">
    <source>
        <dbReference type="EMBL" id="QNK39538.1"/>
    </source>
</evidence>
<dbReference type="EMBL" id="VWXL01000084">
    <property type="protein sequence ID" value="MVB12106.1"/>
    <property type="molecule type" value="Genomic_DNA"/>
</dbReference>
<dbReference type="Proteomes" id="UP000515909">
    <property type="component" value="Chromosome"/>
</dbReference>
<evidence type="ECO:0000256" key="2">
    <source>
        <dbReference type="PIRNR" id="PIRNR016661"/>
    </source>
</evidence>